<organism evidence="1 2">
    <name type="scientific">Rhizophagus clarus</name>
    <dbReference type="NCBI Taxonomy" id="94130"/>
    <lineage>
        <taxon>Eukaryota</taxon>
        <taxon>Fungi</taxon>
        <taxon>Fungi incertae sedis</taxon>
        <taxon>Mucoromycota</taxon>
        <taxon>Glomeromycotina</taxon>
        <taxon>Glomeromycetes</taxon>
        <taxon>Glomerales</taxon>
        <taxon>Glomeraceae</taxon>
        <taxon>Rhizophagus</taxon>
    </lineage>
</organism>
<comment type="caution">
    <text evidence="1">The sequence shown here is derived from an EMBL/GenBank/DDBJ whole genome shotgun (WGS) entry which is preliminary data.</text>
</comment>
<dbReference type="EMBL" id="BEXD01000446">
    <property type="protein sequence ID" value="GBB87508.1"/>
    <property type="molecule type" value="Genomic_DNA"/>
</dbReference>
<reference evidence="1 2" key="1">
    <citation type="submission" date="2017-11" db="EMBL/GenBank/DDBJ databases">
        <title>The genome of Rhizophagus clarus HR1 reveals common genetic basis of auxotrophy among arbuscular mycorrhizal fungi.</title>
        <authorList>
            <person name="Kobayashi Y."/>
        </authorList>
    </citation>
    <scope>NUCLEOTIDE SEQUENCE [LARGE SCALE GENOMIC DNA]</scope>
    <source>
        <strain evidence="1 2">HR1</strain>
    </source>
</reference>
<evidence type="ECO:0000313" key="2">
    <source>
        <dbReference type="Proteomes" id="UP000247702"/>
    </source>
</evidence>
<protein>
    <submittedName>
        <fullName evidence="1">Uncharacterized protein</fullName>
    </submittedName>
</protein>
<evidence type="ECO:0000313" key="1">
    <source>
        <dbReference type="EMBL" id="GBB87508.1"/>
    </source>
</evidence>
<proteinExistence type="predicted"/>
<accession>A0A2Z6R410</accession>
<sequence length="198" mass="23920">MVLNENAAHNNLSKALEWIPYNRFYDIKVITKDEFGKIYRAKWIDRYIDEWDNEQKNWKRKGPNMFVIFKTYGNNHIDKFIQDAQLSTHKDLSKALEWIPYNKLYNKLYNIEYISKDGFDNKVYRARWINGHIDEWNDKQQNWKRKDQNMSVILKRLCDSTDIMLEFTINEIITAPCKVYGITQNPETKNHMIVLNEM</sequence>
<dbReference type="AlphaFoldDB" id="A0A2Z6R410"/>
<dbReference type="Proteomes" id="UP000247702">
    <property type="component" value="Unassembled WGS sequence"/>
</dbReference>
<dbReference type="STRING" id="94130.A0A2Z6R410"/>
<dbReference type="Gene3D" id="1.10.10.1010">
    <property type="entry name" value="Intein homing endonuclease, domain IV"/>
    <property type="match status" value="2"/>
</dbReference>
<name>A0A2Z6R410_9GLOM</name>
<keyword evidence="2" id="KW-1185">Reference proteome</keyword>
<gene>
    <name evidence="1" type="ORF">RclHR1_00140012</name>
</gene>